<dbReference type="WBParaSite" id="SVE_0594700.1">
    <property type="protein sequence ID" value="SVE_0594700.1"/>
    <property type="gene ID" value="SVE_0594700"/>
</dbReference>
<dbReference type="Proteomes" id="UP000035680">
    <property type="component" value="Unassembled WGS sequence"/>
</dbReference>
<evidence type="ECO:0000313" key="1">
    <source>
        <dbReference type="Proteomes" id="UP000035680"/>
    </source>
</evidence>
<proteinExistence type="predicted"/>
<name>A0A0K0FAU2_STRVS</name>
<keyword evidence="1" id="KW-1185">Reference proteome</keyword>
<protein>
    <submittedName>
        <fullName evidence="2">PCNA_C domain-containing protein</fullName>
    </submittedName>
</protein>
<accession>A0A0K0FAU2</accession>
<sequence>MVVSMPIRYDFPIRLPSSALKVKVSPTGISFYQIESKDATDNIMKDKFDDDVTPKEHGFCYESCTGERSRK</sequence>
<dbReference type="AlphaFoldDB" id="A0A0K0FAU2"/>
<reference evidence="1" key="1">
    <citation type="submission" date="2014-07" db="EMBL/GenBank/DDBJ databases">
        <authorList>
            <person name="Martin A.A"/>
            <person name="De Silva N."/>
        </authorList>
    </citation>
    <scope>NUCLEOTIDE SEQUENCE</scope>
</reference>
<organism evidence="1 2">
    <name type="scientific">Strongyloides venezuelensis</name>
    <name type="common">Threadworm</name>
    <dbReference type="NCBI Taxonomy" id="75913"/>
    <lineage>
        <taxon>Eukaryota</taxon>
        <taxon>Metazoa</taxon>
        <taxon>Ecdysozoa</taxon>
        <taxon>Nematoda</taxon>
        <taxon>Chromadorea</taxon>
        <taxon>Rhabditida</taxon>
        <taxon>Tylenchina</taxon>
        <taxon>Panagrolaimomorpha</taxon>
        <taxon>Strongyloidoidea</taxon>
        <taxon>Strongyloididae</taxon>
        <taxon>Strongyloides</taxon>
    </lineage>
</organism>
<reference evidence="2" key="2">
    <citation type="submission" date="2015-08" db="UniProtKB">
        <authorList>
            <consortium name="WormBaseParasite"/>
        </authorList>
    </citation>
    <scope>IDENTIFICATION</scope>
</reference>
<evidence type="ECO:0000313" key="2">
    <source>
        <dbReference type="WBParaSite" id="SVE_0594700.1"/>
    </source>
</evidence>